<protein>
    <submittedName>
        <fullName evidence="1">Uncharacterized protein</fullName>
    </submittedName>
</protein>
<proteinExistence type="predicted"/>
<accession>A0AAV9GD33</accession>
<reference evidence="1" key="2">
    <citation type="submission" date="2023-05" db="EMBL/GenBank/DDBJ databases">
        <authorList>
            <consortium name="Lawrence Berkeley National Laboratory"/>
            <person name="Steindorff A."/>
            <person name="Hensen N."/>
            <person name="Bonometti L."/>
            <person name="Westerberg I."/>
            <person name="Brannstrom I.O."/>
            <person name="Guillou S."/>
            <person name="Cros-Aarteil S."/>
            <person name="Calhoun S."/>
            <person name="Haridas S."/>
            <person name="Kuo A."/>
            <person name="Mondo S."/>
            <person name="Pangilinan J."/>
            <person name="Riley R."/>
            <person name="Labutti K."/>
            <person name="Andreopoulos B."/>
            <person name="Lipzen A."/>
            <person name="Chen C."/>
            <person name="Yanf M."/>
            <person name="Daum C."/>
            <person name="Ng V."/>
            <person name="Clum A."/>
            <person name="Ohm R."/>
            <person name="Martin F."/>
            <person name="Silar P."/>
            <person name="Natvig D."/>
            <person name="Lalanne C."/>
            <person name="Gautier V."/>
            <person name="Ament-Velasquez S.L."/>
            <person name="Kruys A."/>
            <person name="Hutchinson M.I."/>
            <person name="Powell A.J."/>
            <person name="Barry K."/>
            <person name="Miller A.N."/>
            <person name="Grigoriev I.V."/>
            <person name="Debuchy R."/>
            <person name="Gladieux P."/>
            <person name="Thoren M.H."/>
            <person name="Johannesson H."/>
        </authorList>
    </citation>
    <scope>NUCLEOTIDE SEQUENCE</scope>
    <source>
        <strain evidence="1">PSN243</strain>
    </source>
</reference>
<dbReference type="EMBL" id="MU865964">
    <property type="protein sequence ID" value="KAK4445576.1"/>
    <property type="molecule type" value="Genomic_DNA"/>
</dbReference>
<gene>
    <name evidence="1" type="ORF">QBC34DRAFT_384150</name>
</gene>
<reference evidence="1" key="1">
    <citation type="journal article" date="2023" name="Mol. Phylogenet. Evol.">
        <title>Genome-scale phylogeny and comparative genomics of the fungal order Sordariales.</title>
        <authorList>
            <person name="Hensen N."/>
            <person name="Bonometti L."/>
            <person name="Westerberg I."/>
            <person name="Brannstrom I.O."/>
            <person name="Guillou S."/>
            <person name="Cros-Aarteil S."/>
            <person name="Calhoun S."/>
            <person name="Haridas S."/>
            <person name="Kuo A."/>
            <person name="Mondo S."/>
            <person name="Pangilinan J."/>
            <person name="Riley R."/>
            <person name="LaButti K."/>
            <person name="Andreopoulos B."/>
            <person name="Lipzen A."/>
            <person name="Chen C."/>
            <person name="Yan M."/>
            <person name="Daum C."/>
            <person name="Ng V."/>
            <person name="Clum A."/>
            <person name="Steindorff A."/>
            <person name="Ohm R.A."/>
            <person name="Martin F."/>
            <person name="Silar P."/>
            <person name="Natvig D.O."/>
            <person name="Lalanne C."/>
            <person name="Gautier V."/>
            <person name="Ament-Velasquez S.L."/>
            <person name="Kruys A."/>
            <person name="Hutchinson M.I."/>
            <person name="Powell A.J."/>
            <person name="Barry K."/>
            <person name="Miller A.N."/>
            <person name="Grigoriev I.V."/>
            <person name="Debuchy R."/>
            <person name="Gladieux P."/>
            <person name="Hiltunen Thoren M."/>
            <person name="Johannesson H."/>
        </authorList>
    </citation>
    <scope>NUCLEOTIDE SEQUENCE</scope>
    <source>
        <strain evidence="1">PSN243</strain>
    </source>
</reference>
<comment type="caution">
    <text evidence="1">The sequence shown here is derived from an EMBL/GenBank/DDBJ whole genome shotgun (WGS) entry which is preliminary data.</text>
</comment>
<sequence>MDYAANGKWVNKDCIEQHLQWNARPRPQEYSPYISVFDNLNDAHERAMFLVKEGHRGVFVAVIKLRKPYNVDMELGRNFAVPFQLQDDDQQEISCAMLSTENARRYLNVDRRISQLSEWLFSTTFPAS</sequence>
<dbReference type="AlphaFoldDB" id="A0AAV9GD33"/>
<keyword evidence="2" id="KW-1185">Reference proteome</keyword>
<name>A0AAV9GD33_9PEZI</name>
<organism evidence="1 2">
    <name type="scientific">Podospora aff. communis PSN243</name>
    <dbReference type="NCBI Taxonomy" id="3040156"/>
    <lineage>
        <taxon>Eukaryota</taxon>
        <taxon>Fungi</taxon>
        <taxon>Dikarya</taxon>
        <taxon>Ascomycota</taxon>
        <taxon>Pezizomycotina</taxon>
        <taxon>Sordariomycetes</taxon>
        <taxon>Sordariomycetidae</taxon>
        <taxon>Sordariales</taxon>
        <taxon>Podosporaceae</taxon>
        <taxon>Podospora</taxon>
    </lineage>
</organism>
<evidence type="ECO:0000313" key="2">
    <source>
        <dbReference type="Proteomes" id="UP001321760"/>
    </source>
</evidence>
<evidence type="ECO:0000313" key="1">
    <source>
        <dbReference type="EMBL" id="KAK4445576.1"/>
    </source>
</evidence>
<dbReference type="Proteomes" id="UP001321760">
    <property type="component" value="Unassembled WGS sequence"/>
</dbReference>